<dbReference type="Proteomes" id="UP000325081">
    <property type="component" value="Unassembled WGS sequence"/>
</dbReference>
<feature type="non-terminal residue" evidence="1">
    <location>
        <position position="1"/>
    </location>
</feature>
<reference evidence="2" key="1">
    <citation type="journal article" date="2019" name="Curr. Biol.">
        <title>Genome Sequence of Striga asiatica Provides Insight into the Evolution of Plant Parasitism.</title>
        <authorList>
            <person name="Yoshida S."/>
            <person name="Kim S."/>
            <person name="Wafula E.K."/>
            <person name="Tanskanen J."/>
            <person name="Kim Y.M."/>
            <person name="Honaas L."/>
            <person name="Yang Z."/>
            <person name="Spallek T."/>
            <person name="Conn C.E."/>
            <person name="Ichihashi Y."/>
            <person name="Cheong K."/>
            <person name="Cui S."/>
            <person name="Der J.P."/>
            <person name="Gundlach H."/>
            <person name="Jiao Y."/>
            <person name="Hori C."/>
            <person name="Ishida J.K."/>
            <person name="Kasahara H."/>
            <person name="Kiba T."/>
            <person name="Kim M.S."/>
            <person name="Koo N."/>
            <person name="Laohavisit A."/>
            <person name="Lee Y.H."/>
            <person name="Lumba S."/>
            <person name="McCourt P."/>
            <person name="Mortimer J.C."/>
            <person name="Mutuku J.M."/>
            <person name="Nomura T."/>
            <person name="Sasaki-Sekimoto Y."/>
            <person name="Seto Y."/>
            <person name="Wang Y."/>
            <person name="Wakatake T."/>
            <person name="Sakakibara H."/>
            <person name="Demura T."/>
            <person name="Yamaguchi S."/>
            <person name="Yoneyama K."/>
            <person name="Manabe R.I."/>
            <person name="Nelson D.C."/>
            <person name="Schulman A.H."/>
            <person name="Timko M.P."/>
            <person name="dePamphilis C.W."/>
            <person name="Choi D."/>
            <person name="Shirasu K."/>
        </authorList>
    </citation>
    <scope>NUCLEOTIDE SEQUENCE [LARGE SCALE GENOMIC DNA]</scope>
    <source>
        <strain evidence="2">cv. UVA1</strain>
    </source>
</reference>
<keyword evidence="1" id="KW-0548">Nucleotidyltransferase</keyword>
<sequence length="125" mass="13575">HPIFVEVYCGNIVNACSSLIFPTRQLPIKILLSMARDLSRSPRHHKIPRDFLVVADDVEHGLGGDHGSHLVPPVRRFLVEKGESVFEGLVLGWGPPTAADMASVVQVEEEAEITVTTKVGKAVGN</sequence>
<dbReference type="GO" id="GO:0016779">
    <property type="term" value="F:nucleotidyltransferase activity"/>
    <property type="evidence" value="ECO:0007669"/>
    <property type="project" value="UniProtKB-KW"/>
</dbReference>
<protein>
    <submittedName>
        <fullName evidence="1">Bifunctionaluridylyltransferase/uridylyl-removing enzyme</fullName>
    </submittedName>
</protein>
<keyword evidence="1" id="KW-0808">Transferase</keyword>
<evidence type="ECO:0000313" key="1">
    <source>
        <dbReference type="EMBL" id="GER30486.1"/>
    </source>
</evidence>
<organism evidence="1 2">
    <name type="scientific">Striga asiatica</name>
    <name type="common">Asiatic witchweed</name>
    <name type="synonym">Buchnera asiatica</name>
    <dbReference type="NCBI Taxonomy" id="4170"/>
    <lineage>
        <taxon>Eukaryota</taxon>
        <taxon>Viridiplantae</taxon>
        <taxon>Streptophyta</taxon>
        <taxon>Embryophyta</taxon>
        <taxon>Tracheophyta</taxon>
        <taxon>Spermatophyta</taxon>
        <taxon>Magnoliopsida</taxon>
        <taxon>eudicotyledons</taxon>
        <taxon>Gunneridae</taxon>
        <taxon>Pentapetalae</taxon>
        <taxon>asterids</taxon>
        <taxon>lamiids</taxon>
        <taxon>Lamiales</taxon>
        <taxon>Orobanchaceae</taxon>
        <taxon>Buchnereae</taxon>
        <taxon>Striga</taxon>
    </lineage>
</organism>
<gene>
    <name evidence="1" type="ORF">STAS_06422</name>
</gene>
<keyword evidence="2" id="KW-1185">Reference proteome</keyword>
<accession>A0A5A7PDA5</accession>
<evidence type="ECO:0000313" key="2">
    <source>
        <dbReference type="Proteomes" id="UP000325081"/>
    </source>
</evidence>
<dbReference type="AlphaFoldDB" id="A0A5A7PDA5"/>
<proteinExistence type="predicted"/>
<dbReference type="EMBL" id="BKCP01004361">
    <property type="protein sequence ID" value="GER30486.1"/>
    <property type="molecule type" value="Genomic_DNA"/>
</dbReference>
<name>A0A5A7PDA5_STRAF</name>
<feature type="non-terminal residue" evidence="1">
    <location>
        <position position="125"/>
    </location>
</feature>
<comment type="caution">
    <text evidence="1">The sequence shown here is derived from an EMBL/GenBank/DDBJ whole genome shotgun (WGS) entry which is preliminary data.</text>
</comment>